<name>A0A8T0PB38_PANVG</name>
<proteinExistence type="predicted"/>
<organism evidence="1 2">
    <name type="scientific">Panicum virgatum</name>
    <name type="common">Blackwell switchgrass</name>
    <dbReference type="NCBI Taxonomy" id="38727"/>
    <lineage>
        <taxon>Eukaryota</taxon>
        <taxon>Viridiplantae</taxon>
        <taxon>Streptophyta</taxon>
        <taxon>Embryophyta</taxon>
        <taxon>Tracheophyta</taxon>
        <taxon>Spermatophyta</taxon>
        <taxon>Magnoliopsida</taxon>
        <taxon>Liliopsida</taxon>
        <taxon>Poales</taxon>
        <taxon>Poaceae</taxon>
        <taxon>PACMAD clade</taxon>
        <taxon>Panicoideae</taxon>
        <taxon>Panicodae</taxon>
        <taxon>Paniceae</taxon>
        <taxon>Panicinae</taxon>
        <taxon>Panicum</taxon>
        <taxon>Panicum sect. Hiantes</taxon>
    </lineage>
</organism>
<gene>
    <name evidence="1" type="ORF">PVAP13_8NG079419</name>
</gene>
<sequence>MASLEEERLPTMLEKMFLLVIQSSQICLQVLCRFSMMSTFWSEIKAYDHVLCYKLSTLPSITSVRTSP</sequence>
<accession>A0A8T0PB38</accession>
<evidence type="ECO:0000313" key="2">
    <source>
        <dbReference type="Proteomes" id="UP000823388"/>
    </source>
</evidence>
<reference evidence="1" key="1">
    <citation type="submission" date="2020-05" db="EMBL/GenBank/DDBJ databases">
        <title>WGS assembly of Panicum virgatum.</title>
        <authorList>
            <person name="Lovell J.T."/>
            <person name="Jenkins J."/>
            <person name="Shu S."/>
            <person name="Juenger T.E."/>
            <person name="Schmutz J."/>
        </authorList>
    </citation>
    <scope>NUCLEOTIDE SEQUENCE</scope>
    <source>
        <strain evidence="1">AP13</strain>
    </source>
</reference>
<dbReference type="AlphaFoldDB" id="A0A8T0PB38"/>
<evidence type="ECO:0000313" key="1">
    <source>
        <dbReference type="EMBL" id="KAG2556476.1"/>
    </source>
</evidence>
<dbReference type="EMBL" id="CM029052">
    <property type="protein sequence ID" value="KAG2556476.1"/>
    <property type="molecule type" value="Genomic_DNA"/>
</dbReference>
<protein>
    <submittedName>
        <fullName evidence="1">Uncharacterized protein</fullName>
    </submittedName>
</protein>
<keyword evidence="2" id="KW-1185">Reference proteome</keyword>
<comment type="caution">
    <text evidence="1">The sequence shown here is derived from an EMBL/GenBank/DDBJ whole genome shotgun (WGS) entry which is preliminary data.</text>
</comment>
<dbReference type="Proteomes" id="UP000823388">
    <property type="component" value="Chromosome 8N"/>
</dbReference>